<dbReference type="InterPro" id="IPR043129">
    <property type="entry name" value="ATPase_NBD"/>
</dbReference>
<sequence>MPRASKASARNVPGLPSTTFVLDNGGYTIKAGFAPSQPTPDDEVLLNCRIIPNAIVRSRDRKTYIGAQCEEITQWSEALFRRPVENGQVVSWEAQKEIWDQSFLDEKTTGRDLSIKSPEDTTLIFTEPPNTMPALQKNADEIIMEEWGFGGYARVLGPSLNAYNDLHRLFEESAASPDNNSWGQLPMECLLVIDSGHSHTTVTPLFKGRPLHRAVRRLDCGGKHLTNLLKEIISVRHFDLHQDTKIVNDIKEEVCYVSNDFKEDLEKTWNGNKGHQKAVSAKRQEGDADHAMNIDQKSSTEEIRVDYVLPDGIHILKGFSRPHDPTPAARKRRQAALAGTAADSEITMTLGNERFAVPEVLFSPSDIGSKQPGIPDIVLQSLSVLPPLVQATMLSNVLVVGGCAKMPGFVERIEAELRMRVKTEWAVCVRKMEDPITSTWLGGARMSSRSPEVVREYGVTREEYLEHGIAWVARRFAYGDR</sequence>
<name>A0A0D2CV30_9EURO</name>
<reference evidence="2 3" key="1">
    <citation type="submission" date="2015-01" db="EMBL/GenBank/DDBJ databases">
        <title>The Genome Sequence of Exophiala xenobiotica CBS118157.</title>
        <authorList>
            <consortium name="The Broad Institute Genomics Platform"/>
            <person name="Cuomo C."/>
            <person name="de Hoog S."/>
            <person name="Gorbushina A."/>
            <person name="Stielow B."/>
            <person name="Teixiera M."/>
            <person name="Abouelleil A."/>
            <person name="Chapman S.B."/>
            <person name="Priest M."/>
            <person name="Young S.K."/>
            <person name="Wortman J."/>
            <person name="Nusbaum C."/>
            <person name="Birren B."/>
        </authorList>
    </citation>
    <scope>NUCLEOTIDE SEQUENCE [LARGE SCALE GENOMIC DNA]</scope>
    <source>
        <strain evidence="2 3">CBS 118157</strain>
    </source>
</reference>
<dbReference type="Gene3D" id="3.30.420.40">
    <property type="match status" value="2"/>
</dbReference>
<dbReference type="STRING" id="348802.A0A0D2CV30"/>
<proteinExistence type="inferred from homology"/>
<dbReference type="SMART" id="SM00268">
    <property type="entry name" value="ACTIN"/>
    <property type="match status" value="1"/>
</dbReference>
<dbReference type="Proteomes" id="UP000054342">
    <property type="component" value="Unassembled WGS sequence"/>
</dbReference>
<dbReference type="SUPFAM" id="SSF53067">
    <property type="entry name" value="Actin-like ATPase domain"/>
    <property type="match status" value="2"/>
</dbReference>
<dbReference type="CDD" id="cd10210">
    <property type="entry name" value="ASKHA_NBD_Arp6"/>
    <property type="match status" value="1"/>
</dbReference>
<dbReference type="Gene3D" id="3.90.640.10">
    <property type="entry name" value="Actin, Chain A, domain 4"/>
    <property type="match status" value="1"/>
</dbReference>
<evidence type="ECO:0000313" key="2">
    <source>
        <dbReference type="EMBL" id="KIW53962.1"/>
    </source>
</evidence>
<dbReference type="HOGENOM" id="CLU_027965_1_1_1"/>
<protein>
    <recommendedName>
        <fullName evidence="4">Actin-like protein arp6</fullName>
    </recommendedName>
</protein>
<dbReference type="PANTHER" id="PTHR11937">
    <property type="entry name" value="ACTIN"/>
    <property type="match status" value="1"/>
</dbReference>
<dbReference type="EMBL" id="KN847320">
    <property type="protein sequence ID" value="KIW53962.1"/>
    <property type="molecule type" value="Genomic_DNA"/>
</dbReference>
<comment type="similarity">
    <text evidence="1">Belongs to the actin family.</text>
</comment>
<evidence type="ECO:0008006" key="4">
    <source>
        <dbReference type="Google" id="ProtNLM"/>
    </source>
</evidence>
<evidence type="ECO:0000256" key="1">
    <source>
        <dbReference type="RuleBase" id="RU000487"/>
    </source>
</evidence>
<evidence type="ECO:0000313" key="3">
    <source>
        <dbReference type="Proteomes" id="UP000054342"/>
    </source>
</evidence>
<dbReference type="Pfam" id="PF00022">
    <property type="entry name" value="Actin"/>
    <property type="match status" value="1"/>
</dbReference>
<organism evidence="2 3">
    <name type="scientific">Exophiala xenobiotica</name>
    <dbReference type="NCBI Taxonomy" id="348802"/>
    <lineage>
        <taxon>Eukaryota</taxon>
        <taxon>Fungi</taxon>
        <taxon>Dikarya</taxon>
        <taxon>Ascomycota</taxon>
        <taxon>Pezizomycotina</taxon>
        <taxon>Eurotiomycetes</taxon>
        <taxon>Chaetothyriomycetidae</taxon>
        <taxon>Chaetothyriales</taxon>
        <taxon>Herpotrichiellaceae</taxon>
        <taxon>Exophiala</taxon>
    </lineage>
</organism>
<gene>
    <name evidence="2" type="ORF">PV05_06362</name>
</gene>
<accession>A0A0D2CV30</accession>
<dbReference type="OrthoDB" id="6220758at2759"/>
<dbReference type="GeneID" id="25328270"/>
<dbReference type="RefSeq" id="XP_013314546.1">
    <property type="nucleotide sequence ID" value="XM_013459092.1"/>
</dbReference>
<keyword evidence="3" id="KW-1185">Reference proteome</keyword>
<dbReference type="InterPro" id="IPR004000">
    <property type="entry name" value="Actin"/>
</dbReference>
<dbReference type="AlphaFoldDB" id="A0A0D2CV30"/>